<keyword evidence="2" id="KW-0812">Transmembrane</keyword>
<name>A0A3B0URV3_9ZZZZ</name>
<dbReference type="InterPro" id="IPR050109">
    <property type="entry name" value="HTH-type_TetR-like_transc_reg"/>
</dbReference>
<evidence type="ECO:0000256" key="2">
    <source>
        <dbReference type="SAM" id="Phobius"/>
    </source>
</evidence>
<dbReference type="Pfam" id="PF00440">
    <property type="entry name" value="TetR_N"/>
    <property type="match status" value="1"/>
</dbReference>
<dbReference type="GO" id="GO:0003677">
    <property type="term" value="F:DNA binding"/>
    <property type="evidence" value="ECO:0007669"/>
    <property type="project" value="UniProtKB-KW"/>
</dbReference>
<dbReference type="PANTHER" id="PTHR30328:SF54">
    <property type="entry name" value="HTH-TYPE TRANSCRIPTIONAL REPRESSOR SCO4008"/>
    <property type="match status" value="1"/>
</dbReference>
<dbReference type="PANTHER" id="PTHR30328">
    <property type="entry name" value="TRANSCRIPTIONAL REPRESSOR"/>
    <property type="match status" value="1"/>
</dbReference>
<keyword evidence="2" id="KW-0472">Membrane</keyword>
<sequence>MVKLSGKMNSIKKDNTEQKIMDAAHAVFLEKGMDGARMQEIANEAGINKALLHYYFRTKQKLFEAIFKRVIKHSFPIVSKTLLSDIPIREKMDLFIDSYLNLLSKNPFLPAFLLKEIHRDPEFLANVIKGSGINPDKILTMLGKEMDKGNIRRMNPRDLITNIIALSVFPFAAKPLLSIMLFNGDQKAYKIFLQERRETVKEFIFNAIFLK</sequence>
<dbReference type="EMBL" id="UOEP01000179">
    <property type="protein sequence ID" value="VAW22804.1"/>
    <property type="molecule type" value="Genomic_DNA"/>
</dbReference>
<feature type="domain" description="HTH tetR-type" evidence="3">
    <location>
        <begin position="14"/>
        <end position="74"/>
    </location>
</feature>
<accession>A0A3B0URV3</accession>
<dbReference type="InterPro" id="IPR009057">
    <property type="entry name" value="Homeodomain-like_sf"/>
</dbReference>
<gene>
    <name evidence="4" type="ORF">MNBD_BACTEROID01-1935</name>
</gene>
<evidence type="ECO:0000256" key="1">
    <source>
        <dbReference type="ARBA" id="ARBA00023125"/>
    </source>
</evidence>
<dbReference type="InterPro" id="IPR001647">
    <property type="entry name" value="HTH_TetR"/>
</dbReference>
<organism evidence="4">
    <name type="scientific">hydrothermal vent metagenome</name>
    <dbReference type="NCBI Taxonomy" id="652676"/>
    <lineage>
        <taxon>unclassified sequences</taxon>
        <taxon>metagenomes</taxon>
        <taxon>ecological metagenomes</taxon>
    </lineage>
</organism>
<evidence type="ECO:0000259" key="3">
    <source>
        <dbReference type="PROSITE" id="PS50977"/>
    </source>
</evidence>
<dbReference type="PROSITE" id="PS50977">
    <property type="entry name" value="HTH_TETR_2"/>
    <property type="match status" value="1"/>
</dbReference>
<proteinExistence type="predicted"/>
<dbReference type="AlphaFoldDB" id="A0A3B0URV3"/>
<dbReference type="SUPFAM" id="SSF46689">
    <property type="entry name" value="Homeodomain-like"/>
    <property type="match status" value="1"/>
</dbReference>
<keyword evidence="2" id="KW-1133">Transmembrane helix</keyword>
<keyword evidence="1" id="KW-0238">DNA-binding</keyword>
<protein>
    <submittedName>
        <fullName evidence="4">Transcriptional regulator, AcrR family</fullName>
    </submittedName>
</protein>
<reference evidence="4" key="1">
    <citation type="submission" date="2018-06" db="EMBL/GenBank/DDBJ databases">
        <authorList>
            <person name="Zhirakovskaya E."/>
        </authorList>
    </citation>
    <scope>NUCLEOTIDE SEQUENCE</scope>
</reference>
<dbReference type="SUPFAM" id="SSF48498">
    <property type="entry name" value="Tetracyclin repressor-like, C-terminal domain"/>
    <property type="match status" value="1"/>
</dbReference>
<feature type="transmembrane region" description="Helical" evidence="2">
    <location>
        <begin position="159"/>
        <end position="182"/>
    </location>
</feature>
<dbReference type="Gene3D" id="1.10.357.10">
    <property type="entry name" value="Tetracycline Repressor, domain 2"/>
    <property type="match status" value="1"/>
</dbReference>
<dbReference type="PRINTS" id="PR00455">
    <property type="entry name" value="HTHTETR"/>
</dbReference>
<evidence type="ECO:0000313" key="4">
    <source>
        <dbReference type="EMBL" id="VAW22804.1"/>
    </source>
</evidence>
<dbReference type="InterPro" id="IPR036271">
    <property type="entry name" value="Tet_transcr_reg_TetR-rel_C_sf"/>
</dbReference>